<name>A0AAV4MMY5_CAEEX</name>
<reference evidence="1 2" key="1">
    <citation type="submission" date="2021-06" db="EMBL/GenBank/DDBJ databases">
        <title>Caerostris extrusa draft genome.</title>
        <authorList>
            <person name="Kono N."/>
            <person name="Arakawa K."/>
        </authorList>
    </citation>
    <scope>NUCLEOTIDE SEQUENCE [LARGE SCALE GENOMIC DNA]</scope>
</reference>
<dbReference type="AlphaFoldDB" id="A0AAV4MMY5"/>
<protein>
    <recommendedName>
        <fullName evidence="3">Secreted protein</fullName>
    </recommendedName>
</protein>
<dbReference type="Proteomes" id="UP001054945">
    <property type="component" value="Unassembled WGS sequence"/>
</dbReference>
<dbReference type="EMBL" id="BPLR01002456">
    <property type="protein sequence ID" value="GIX73912.1"/>
    <property type="molecule type" value="Genomic_DNA"/>
</dbReference>
<accession>A0AAV4MMY5</accession>
<keyword evidence="2" id="KW-1185">Reference proteome</keyword>
<organism evidence="1 2">
    <name type="scientific">Caerostris extrusa</name>
    <name type="common">Bark spider</name>
    <name type="synonym">Caerostris bankana</name>
    <dbReference type="NCBI Taxonomy" id="172846"/>
    <lineage>
        <taxon>Eukaryota</taxon>
        <taxon>Metazoa</taxon>
        <taxon>Ecdysozoa</taxon>
        <taxon>Arthropoda</taxon>
        <taxon>Chelicerata</taxon>
        <taxon>Arachnida</taxon>
        <taxon>Araneae</taxon>
        <taxon>Araneomorphae</taxon>
        <taxon>Entelegynae</taxon>
        <taxon>Araneoidea</taxon>
        <taxon>Araneidae</taxon>
        <taxon>Caerostris</taxon>
    </lineage>
</organism>
<sequence length="71" mass="7961">MWRKCAPYTLCSLTILFYSNGGIEREKKRRPNDKKFCLFSSLGFVVGGGLCGGDWDPIKPEKRGSLAFQAD</sequence>
<evidence type="ECO:0000313" key="2">
    <source>
        <dbReference type="Proteomes" id="UP001054945"/>
    </source>
</evidence>
<comment type="caution">
    <text evidence="1">The sequence shown here is derived from an EMBL/GenBank/DDBJ whole genome shotgun (WGS) entry which is preliminary data.</text>
</comment>
<proteinExistence type="predicted"/>
<evidence type="ECO:0000313" key="1">
    <source>
        <dbReference type="EMBL" id="GIX73912.1"/>
    </source>
</evidence>
<gene>
    <name evidence="1" type="ORF">CEXT_172261</name>
</gene>
<evidence type="ECO:0008006" key="3">
    <source>
        <dbReference type="Google" id="ProtNLM"/>
    </source>
</evidence>